<dbReference type="InterPro" id="IPR050756">
    <property type="entry name" value="CSN3"/>
</dbReference>
<organism evidence="3 4">
    <name type="scientific">Aspergillus wentii DTO 134E9</name>
    <dbReference type="NCBI Taxonomy" id="1073089"/>
    <lineage>
        <taxon>Eukaryota</taxon>
        <taxon>Fungi</taxon>
        <taxon>Dikarya</taxon>
        <taxon>Ascomycota</taxon>
        <taxon>Pezizomycotina</taxon>
        <taxon>Eurotiomycetes</taxon>
        <taxon>Eurotiomycetidae</taxon>
        <taxon>Eurotiales</taxon>
        <taxon>Aspergillaceae</taxon>
        <taxon>Aspergillus</taxon>
        <taxon>Aspergillus subgen. Cremei</taxon>
    </lineage>
</organism>
<keyword evidence="1" id="KW-0963">Cytoplasm</keyword>
<dbReference type="RefSeq" id="XP_040685466.1">
    <property type="nucleotide sequence ID" value="XM_040837917.1"/>
</dbReference>
<dbReference type="Pfam" id="PF22788">
    <property type="entry name" value="COP9_hel_rpt"/>
    <property type="match status" value="1"/>
</dbReference>
<evidence type="ECO:0000313" key="4">
    <source>
        <dbReference type="Proteomes" id="UP000184383"/>
    </source>
</evidence>
<dbReference type="STRING" id="1073089.A0A1L9RA68"/>
<accession>A0A1L9RA68</accession>
<evidence type="ECO:0000259" key="2">
    <source>
        <dbReference type="Pfam" id="PF22788"/>
    </source>
</evidence>
<dbReference type="GO" id="GO:0008180">
    <property type="term" value="C:COP9 signalosome"/>
    <property type="evidence" value="ECO:0007669"/>
    <property type="project" value="TreeGrafter"/>
</dbReference>
<dbReference type="OrthoDB" id="29061at2759"/>
<proteinExistence type="predicted"/>
<feature type="domain" description="COP9 signalosome complex subunit 3 N-terminal helical repeats" evidence="2">
    <location>
        <begin position="30"/>
        <end position="299"/>
    </location>
</feature>
<dbReference type="EMBL" id="KV878215">
    <property type="protein sequence ID" value="OJJ31789.1"/>
    <property type="molecule type" value="Genomic_DNA"/>
</dbReference>
<dbReference type="GeneID" id="63753765"/>
<dbReference type="VEuPathDB" id="FungiDB:ASPWEDRAFT_53596"/>
<reference evidence="4" key="1">
    <citation type="journal article" date="2017" name="Genome Biol.">
        <title>Comparative genomics reveals high biological diversity and specific adaptations in the industrially and medically important fungal genus Aspergillus.</title>
        <authorList>
            <person name="de Vries R.P."/>
            <person name="Riley R."/>
            <person name="Wiebenga A."/>
            <person name="Aguilar-Osorio G."/>
            <person name="Amillis S."/>
            <person name="Uchima C.A."/>
            <person name="Anderluh G."/>
            <person name="Asadollahi M."/>
            <person name="Askin M."/>
            <person name="Barry K."/>
            <person name="Battaglia E."/>
            <person name="Bayram O."/>
            <person name="Benocci T."/>
            <person name="Braus-Stromeyer S.A."/>
            <person name="Caldana C."/>
            <person name="Canovas D."/>
            <person name="Cerqueira G.C."/>
            <person name="Chen F."/>
            <person name="Chen W."/>
            <person name="Choi C."/>
            <person name="Clum A."/>
            <person name="Dos Santos R.A."/>
            <person name="Damasio A.R."/>
            <person name="Diallinas G."/>
            <person name="Emri T."/>
            <person name="Fekete E."/>
            <person name="Flipphi M."/>
            <person name="Freyberg S."/>
            <person name="Gallo A."/>
            <person name="Gournas C."/>
            <person name="Habgood R."/>
            <person name="Hainaut M."/>
            <person name="Harispe M.L."/>
            <person name="Henrissat B."/>
            <person name="Hilden K.S."/>
            <person name="Hope R."/>
            <person name="Hossain A."/>
            <person name="Karabika E."/>
            <person name="Karaffa L."/>
            <person name="Karanyi Z."/>
            <person name="Krasevec N."/>
            <person name="Kuo A."/>
            <person name="Kusch H."/>
            <person name="LaButti K."/>
            <person name="Lagendijk E.L."/>
            <person name="Lapidus A."/>
            <person name="Levasseur A."/>
            <person name="Lindquist E."/>
            <person name="Lipzen A."/>
            <person name="Logrieco A.F."/>
            <person name="MacCabe A."/>
            <person name="Maekelae M.R."/>
            <person name="Malavazi I."/>
            <person name="Melin P."/>
            <person name="Meyer V."/>
            <person name="Mielnichuk N."/>
            <person name="Miskei M."/>
            <person name="Molnar A.P."/>
            <person name="Mule G."/>
            <person name="Ngan C.Y."/>
            <person name="Orejas M."/>
            <person name="Orosz E."/>
            <person name="Ouedraogo J.P."/>
            <person name="Overkamp K.M."/>
            <person name="Park H.-S."/>
            <person name="Perrone G."/>
            <person name="Piumi F."/>
            <person name="Punt P.J."/>
            <person name="Ram A.F."/>
            <person name="Ramon A."/>
            <person name="Rauscher S."/>
            <person name="Record E."/>
            <person name="Riano-Pachon D.M."/>
            <person name="Robert V."/>
            <person name="Roehrig J."/>
            <person name="Ruller R."/>
            <person name="Salamov A."/>
            <person name="Salih N.S."/>
            <person name="Samson R.A."/>
            <person name="Sandor E."/>
            <person name="Sanguinetti M."/>
            <person name="Schuetze T."/>
            <person name="Sepcic K."/>
            <person name="Shelest E."/>
            <person name="Sherlock G."/>
            <person name="Sophianopoulou V."/>
            <person name="Squina F.M."/>
            <person name="Sun H."/>
            <person name="Susca A."/>
            <person name="Todd R.B."/>
            <person name="Tsang A."/>
            <person name="Unkles S.E."/>
            <person name="van de Wiele N."/>
            <person name="van Rossen-Uffink D."/>
            <person name="Oliveira J.V."/>
            <person name="Vesth T.C."/>
            <person name="Visser J."/>
            <person name="Yu J.-H."/>
            <person name="Zhou M."/>
            <person name="Andersen M.R."/>
            <person name="Archer D.B."/>
            <person name="Baker S.E."/>
            <person name="Benoit I."/>
            <person name="Brakhage A.A."/>
            <person name="Braus G.H."/>
            <person name="Fischer R."/>
            <person name="Frisvad J.C."/>
            <person name="Goldman G.H."/>
            <person name="Houbraken J."/>
            <person name="Oakley B."/>
            <person name="Pocsi I."/>
            <person name="Scazzocchio C."/>
            <person name="Seiboth B."/>
            <person name="vanKuyk P.A."/>
            <person name="Wortman J."/>
            <person name="Dyer P.S."/>
            <person name="Grigoriev I.V."/>
        </authorList>
    </citation>
    <scope>NUCLEOTIDE SEQUENCE [LARGE SCALE GENOMIC DNA]</scope>
    <source>
        <strain evidence="4">DTO 134E9</strain>
    </source>
</reference>
<dbReference type="AlphaFoldDB" id="A0A1L9RA68"/>
<keyword evidence="4" id="KW-1185">Reference proteome</keyword>
<protein>
    <recommendedName>
        <fullName evidence="2">COP9 signalosome complex subunit 3 N-terminal helical repeats domain-containing protein</fullName>
    </recommendedName>
</protein>
<dbReference type="InterPro" id="IPR055089">
    <property type="entry name" value="COP9_N"/>
</dbReference>
<dbReference type="GO" id="GO:0006511">
    <property type="term" value="P:ubiquitin-dependent protein catabolic process"/>
    <property type="evidence" value="ECO:0007669"/>
    <property type="project" value="TreeGrafter"/>
</dbReference>
<gene>
    <name evidence="3" type="ORF">ASPWEDRAFT_53596</name>
</gene>
<sequence>MAEILSHLSSLSPALHNLSGASDNDYDCQLRDLIAYLRQSLADKSSSTISEDHSFLDSIDPAVNSLSYLIILHFQVNTIRSKTSEQIPGVILPGGQLWSKALRFLRSFDPIQVRYAGEEWRHIVEFVGQSAQEVSKPLLAIRPIRDAMLRLDSTCAVFTSTHLLLIRLCLQAKEYAYVLPILDKHICNFPRDSEQAYVNYHEPLLFAQDGPSTTYITRSSGLSGKIAYGDYLRYFLYGAMVYMALKDWSKAHHFLSIVISSPVTNSISLIMVEAYKKWILTSLLGNGKLITPPPTITSHAMRVYRSLARPYLALARAFEEGDFHKLKSEVEIARSVWHVDNNAGLVSQAMGAFHVFTILRLGKTFASIMMVDVTERVICAMTTKEMEAFIASLIMTGPMKATLLHLQHSADPTMIRFLKSTEVSSILQETEMRAQLVQTREMLKSFAVNIGESNHGLELSNEHMESIQRSQKRVDSALKSGISMVSESGGFDLDEDIMGDLG</sequence>
<evidence type="ECO:0000313" key="3">
    <source>
        <dbReference type="EMBL" id="OJJ31789.1"/>
    </source>
</evidence>
<dbReference type="Proteomes" id="UP000184383">
    <property type="component" value="Unassembled WGS sequence"/>
</dbReference>
<evidence type="ECO:0000256" key="1">
    <source>
        <dbReference type="ARBA" id="ARBA00022490"/>
    </source>
</evidence>
<dbReference type="PANTHER" id="PTHR10758:SF1">
    <property type="entry name" value="COP9 SIGNALOSOME COMPLEX SUBUNIT 3"/>
    <property type="match status" value="1"/>
</dbReference>
<dbReference type="PANTHER" id="PTHR10758">
    <property type="entry name" value="26S PROTEASOME NON-ATPASE REGULATORY SUBUNIT 3/COP9 SIGNALOSOME COMPLEX SUBUNIT 3"/>
    <property type="match status" value="1"/>
</dbReference>
<name>A0A1L9RA68_ASPWE</name>